<comment type="similarity">
    <text evidence="1">Belongs to the peptidase A1 family.</text>
</comment>
<keyword evidence="4" id="KW-0645">Protease</keyword>
<evidence type="ECO:0000259" key="3">
    <source>
        <dbReference type="PROSITE" id="PS51767"/>
    </source>
</evidence>
<accession>A0A5C3NLH2</accession>
<dbReference type="GO" id="GO:0006508">
    <property type="term" value="P:proteolysis"/>
    <property type="evidence" value="ECO:0007669"/>
    <property type="project" value="UniProtKB-KW"/>
</dbReference>
<dbReference type="SUPFAM" id="SSF50630">
    <property type="entry name" value="Acid proteases"/>
    <property type="match status" value="1"/>
</dbReference>
<feature type="domain" description="Peptidase A1" evidence="3">
    <location>
        <begin position="65"/>
        <end position="390"/>
    </location>
</feature>
<dbReference type="STRING" id="5364.A0A5C3NLH2"/>
<feature type="signal peptide" evidence="2">
    <location>
        <begin position="1"/>
        <end position="33"/>
    </location>
</feature>
<reference evidence="4 5" key="1">
    <citation type="journal article" date="2019" name="Nat. Ecol. Evol.">
        <title>Megaphylogeny resolves global patterns of mushroom evolution.</title>
        <authorList>
            <person name="Varga T."/>
            <person name="Krizsan K."/>
            <person name="Foldi C."/>
            <person name="Dima B."/>
            <person name="Sanchez-Garcia M."/>
            <person name="Sanchez-Ramirez S."/>
            <person name="Szollosi G.J."/>
            <person name="Szarkandi J.G."/>
            <person name="Papp V."/>
            <person name="Albert L."/>
            <person name="Andreopoulos W."/>
            <person name="Angelini C."/>
            <person name="Antonin V."/>
            <person name="Barry K.W."/>
            <person name="Bougher N.L."/>
            <person name="Buchanan P."/>
            <person name="Buyck B."/>
            <person name="Bense V."/>
            <person name="Catcheside P."/>
            <person name="Chovatia M."/>
            <person name="Cooper J."/>
            <person name="Damon W."/>
            <person name="Desjardin D."/>
            <person name="Finy P."/>
            <person name="Geml J."/>
            <person name="Haridas S."/>
            <person name="Hughes K."/>
            <person name="Justo A."/>
            <person name="Karasinski D."/>
            <person name="Kautmanova I."/>
            <person name="Kiss B."/>
            <person name="Kocsube S."/>
            <person name="Kotiranta H."/>
            <person name="LaButti K.M."/>
            <person name="Lechner B.E."/>
            <person name="Liimatainen K."/>
            <person name="Lipzen A."/>
            <person name="Lukacs Z."/>
            <person name="Mihaltcheva S."/>
            <person name="Morgado L.N."/>
            <person name="Niskanen T."/>
            <person name="Noordeloos M.E."/>
            <person name="Ohm R.A."/>
            <person name="Ortiz-Santana B."/>
            <person name="Ovrebo C."/>
            <person name="Racz N."/>
            <person name="Riley R."/>
            <person name="Savchenko A."/>
            <person name="Shiryaev A."/>
            <person name="Soop K."/>
            <person name="Spirin V."/>
            <person name="Szebenyi C."/>
            <person name="Tomsovsky M."/>
            <person name="Tulloss R.E."/>
            <person name="Uehling J."/>
            <person name="Grigoriev I.V."/>
            <person name="Vagvolgyi C."/>
            <person name="Papp T."/>
            <person name="Martin F.M."/>
            <person name="Miettinen O."/>
            <person name="Hibbett D.S."/>
            <person name="Nagy L.G."/>
        </authorList>
    </citation>
    <scope>NUCLEOTIDE SEQUENCE [LARGE SCALE GENOMIC DNA]</scope>
    <source>
        <strain evidence="4 5">OMC1185</strain>
    </source>
</reference>
<feature type="chain" id="PRO_5023073908" evidence="2">
    <location>
        <begin position="34"/>
        <end position="390"/>
    </location>
</feature>
<dbReference type="OrthoDB" id="2563011at2759"/>
<keyword evidence="2" id="KW-0732">Signal</keyword>
<dbReference type="CDD" id="cd05471">
    <property type="entry name" value="pepsin_like"/>
    <property type="match status" value="1"/>
</dbReference>
<dbReference type="AlphaFoldDB" id="A0A5C3NLH2"/>
<dbReference type="Proteomes" id="UP000305948">
    <property type="component" value="Unassembled WGS sequence"/>
</dbReference>
<organism evidence="4 5">
    <name type="scientific">Heliocybe sulcata</name>
    <dbReference type="NCBI Taxonomy" id="5364"/>
    <lineage>
        <taxon>Eukaryota</taxon>
        <taxon>Fungi</taxon>
        <taxon>Dikarya</taxon>
        <taxon>Basidiomycota</taxon>
        <taxon>Agaricomycotina</taxon>
        <taxon>Agaricomycetes</taxon>
        <taxon>Gloeophyllales</taxon>
        <taxon>Gloeophyllaceae</taxon>
        <taxon>Heliocybe</taxon>
    </lineage>
</organism>
<evidence type="ECO:0000313" key="5">
    <source>
        <dbReference type="Proteomes" id="UP000305948"/>
    </source>
</evidence>
<dbReference type="InterPro" id="IPR021109">
    <property type="entry name" value="Peptidase_aspartic_dom_sf"/>
</dbReference>
<dbReference type="PANTHER" id="PTHR47966">
    <property type="entry name" value="BETA-SITE APP-CLEAVING ENZYME, ISOFORM A-RELATED"/>
    <property type="match status" value="1"/>
</dbReference>
<evidence type="ECO:0000256" key="2">
    <source>
        <dbReference type="SAM" id="SignalP"/>
    </source>
</evidence>
<dbReference type="EMBL" id="ML213503">
    <property type="protein sequence ID" value="TFK57717.1"/>
    <property type="molecule type" value="Genomic_DNA"/>
</dbReference>
<dbReference type="GO" id="GO:0004190">
    <property type="term" value="F:aspartic-type endopeptidase activity"/>
    <property type="evidence" value="ECO:0007669"/>
    <property type="project" value="InterPro"/>
</dbReference>
<dbReference type="InterPro" id="IPR034164">
    <property type="entry name" value="Pepsin-like_dom"/>
</dbReference>
<dbReference type="InterPro" id="IPR033121">
    <property type="entry name" value="PEPTIDASE_A1"/>
</dbReference>
<dbReference type="PANTHER" id="PTHR47966:SF51">
    <property type="entry name" value="BETA-SITE APP-CLEAVING ENZYME, ISOFORM A-RELATED"/>
    <property type="match status" value="1"/>
</dbReference>
<proteinExistence type="inferred from homology"/>
<evidence type="ECO:0000256" key="1">
    <source>
        <dbReference type="ARBA" id="ARBA00007447"/>
    </source>
</evidence>
<keyword evidence="5" id="KW-1185">Reference proteome</keyword>
<dbReference type="PROSITE" id="PS51767">
    <property type="entry name" value="PEPTIDASE_A1"/>
    <property type="match status" value="1"/>
</dbReference>
<keyword evidence="4" id="KW-0378">Hydrolase</keyword>
<name>A0A5C3NLH2_9AGAM</name>
<protein>
    <submittedName>
        <fullName evidence="4">Acid protease</fullName>
    </submittedName>
</protein>
<dbReference type="InterPro" id="IPR001461">
    <property type="entry name" value="Aspartic_peptidase_A1"/>
</dbReference>
<dbReference type="Gene3D" id="2.40.70.10">
    <property type="entry name" value="Acid Proteases"/>
    <property type="match status" value="2"/>
</dbReference>
<gene>
    <name evidence="4" type="ORF">OE88DRAFT_167062</name>
</gene>
<evidence type="ECO:0000313" key="4">
    <source>
        <dbReference type="EMBL" id="TFK57717.1"/>
    </source>
</evidence>
<sequence>MGDSCFRTIARSAMLCFGRLPLCLLTLAAAAQAFPSLSLLSKRSDGGQSPVTIPLTVDASGKYAVKVNISSGPETQHFGLAISTGTGYTMVAGSECDSCDGVPTYNPSQSTSAKAMAGLASVGILNNTVDGSGYKEDCGMQTSSGGVWKYPNQTIVVANGSEPVFTNGLSGILGLGTNSVQGNFSDTIFGAYMSQDASDSSFQYGMALNAPDNSTSDGGVLHLLSPDSSAYTGNVSWKGVQQAASSNGTGLSSDWIVDLDGWTFAGGSGSITNNQGGACTVDPYYPNVYLPLNLATQIYGSISGASQFSDPTTNAIAWTMPCDTKMTFTAVFGTESFSVDESILVINQGTRCVGAVEGWSDSSFTGYLFGARFLSEVYLCVTPSMYISLH</sequence>